<dbReference type="Gene3D" id="3.50.40.10">
    <property type="entry name" value="Phenylalanyl-trna Synthetase, Chain B, domain 3"/>
    <property type="match status" value="1"/>
</dbReference>
<dbReference type="InterPro" id="IPR004364">
    <property type="entry name" value="Aa-tRNA-synt_II"/>
</dbReference>
<dbReference type="InterPro" id="IPR045864">
    <property type="entry name" value="aa-tRNA-synth_II/BPL/LPL"/>
</dbReference>
<dbReference type="EMBL" id="HBNR01036388">
    <property type="protein sequence ID" value="CAE4592647.1"/>
    <property type="molecule type" value="Transcribed_RNA"/>
</dbReference>
<protein>
    <recommendedName>
        <fullName evidence="4">Aminoacyl-transfer RNA synthetases class-II family profile domain-containing protein</fullName>
    </recommendedName>
</protein>
<evidence type="ECO:0000259" key="4">
    <source>
        <dbReference type="PROSITE" id="PS50862"/>
    </source>
</evidence>
<organism evidence="5">
    <name type="scientific">Alexandrium monilatum</name>
    <dbReference type="NCBI Taxonomy" id="311494"/>
    <lineage>
        <taxon>Eukaryota</taxon>
        <taxon>Sar</taxon>
        <taxon>Alveolata</taxon>
        <taxon>Dinophyceae</taxon>
        <taxon>Gonyaulacales</taxon>
        <taxon>Pyrocystaceae</taxon>
        <taxon>Alexandrium</taxon>
    </lineage>
</organism>
<name>A0A7S4V6H9_9DINO</name>
<dbReference type="PANTHER" id="PTHR42918">
    <property type="entry name" value="LYSYL-TRNA SYNTHETASE"/>
    <property type="match status" value="1"/>
</dbReference>
<dbReference type="SUPFAM" id="SSF55681">
    <property type="entry name" value="Class II aaRS and biotin synthetases"/>
    <property type="match status" value="1"/>
</dbReference>
<dbReference type="PANTHER" id="PTHR42918:SF9">
    <property type="entry name" value="LYSINE--TRNA LIGASE"/>
    <property type="match status" value="1"/>
</dbReference>
<dbReference type="GO" id="GO:0004826">
    <property type="term" value="F:phenylalanine-tRNA ligase activity"/>
    <property type="evidence" value="ECO:0007669"/>
    <property type="project" value="InterPro"/>
</dbReference>
<dbReference type="Pfam" id="PF03483">
    <property type="entry name" value="B3_4"/>
    <property type="match status" value="1"/>
</dbReference>
<evidence type="ECO:0000256" key="1">
    <source>
        <dbReference type="ARBA" id="ARBA00022598"/>
    </source>
</evidence>
<evidence type="ECO:0000256" key="3">
    <source>
        <dbReference type="ARBA" id="ARBA00022840"/>
    </source>
</evidence>
<reference evidence="5" key="1">
    <citation type="submission" date="2021-01" db="EMBL/GenBank/DDBJ databases">
        <authorList>
            <person name="Corre E."/>
            <person name="Pelletier E."/>
            <person name="Niang G."/>
            <person name="Scheremetjew M."/>
            <person name="Finn R."/>
            <person name="Kale V."/>
            <person name="Holt S."/>
            <person name="Cochrane G."/>
            <person name="Meng A."/>
            <person name="Brown T."/>
            <person name="Cohen L."/>
        </authorList>
    </citation>
    <scope>NUCLEOTIDE SEQUENCE</scope>
    <source>
        <strain evidence="5">CCMP3105</strain>
    </source>
</reference>
<sequence length="399" mass="43378">MSPLAKWHRSEPGLTERFELFVSGSELCNAYTELNDPERQLECFMAQAAAAEAGDEEAQEVDRGFVTALEHGLPPTGGWGCGIDRLAMLLTDKSSIREVILFPTMKPLQRAKKGTGGPIYEPPAEPVQFRLDADPVPEGMAIPSKCSAFEVQDEVFDVLPDLHIVVAVVTGVQNVDVSGRMREFADSVWAKARTLGEAQRLEGVPARQRGPPELQLWRRYAGRLNVSNGAYPQSVQSLWQRALQGSTVRISPLVDFYNALSIRHTITGGGFDLQALPGKLELRRSRPGDAFLALDARGGPTPVAEGEVSYTAEGASQAEGSILTRHLAYKQSKTGLIVPESSDVLLVFELPPDLVDRVAPALIEDLRSLPQLYDEGSEAQVVVSLVNRDSPKVDLPTSA</sequence>
<dbReference type="Gene3D" id="3.30.930.10">
    <property type="entry name" value="Bira Bifunctional Protein, Domain 2"/>
    <property type="match status" value="1"/>
</dbReference>
<dbReference type="GO" id="GO:0005829">
    <property type="term" value="C:cytosol"/>
    <property type="evidence" value="ECO:0007669"/>
    <property type="project" value="TreeGrafter"/>
</dbReference>
<dbReference type="GO" id="GO:0006430">
    <property type="term" value="P:lysyl-tRNA aminoacylation"/>
    <property type="evidence" value="ECO:0007669"/>
    <property type="project" value="TreeGrafter"/>
</dbReference>
<evidence type="ECO:0000313" key="5">
    <source>
        <dbReference type="EMBL" id="CAE4592647.1"/>
    </source>
</evidence>
<gene>
    <name evidence="5" type="ORF">AMON00008_LOCUS25032</name>
</gene>
<dbReference type="Pfam" id="PF00152">
    <property type="entry name" value="tRNA-synt_2"/>
    <property type="match status" value="1"/>
</dbReference>
<dbReference type="GO" id="GO:0005524">
    <property type="term" value="F:ATP binding"/>
    <property type="evidence" value="ECO:0007669"/>
    <property type="project" value="InterPro"/>
</dbReference>
<feature type="domain" description="Aminoacyl-transfer RNA synthetases class-II family profile" evidence="4">
    <location>
        <begin position="1"/>
        <end position="107"/>
    </location>
</feature>
<dbReference type="AlphaFoldDB" id="A0A7S4V6H9"/>
<dbReference type="GO" id="GO:0000049">
    <property type="term" value="F:tRNA binding"/>
    <property type="evidence" value="ECO:0007669"/>
    <property type="project" value="TreeGrafter"/>
</dbReference>
<accession>A0A7S4V6H9</accession>
<dbReference type="InterPro" id="IPR006195">
    <property type="entry name" value="aa-tRNA-synth_II"/>
</dbReference>
<keyword evidence="2" id="KW-0547">Nucleotide-binding</keyword>
<dbReference type="PROSITE" id="PS50862">
    <property type="entry name" value="AA_TRNA_LIGASE_II"/>
    <property type="match status" value="1"/>
</dbReference>
<proteinExistence type="predicted"/>
<dbReference type="InterPro" id="IPR005146">
    <property type="entry name" value="B3/B4_tRNA-bd"/>
</dbReference>
<dbReference type="SUPFAM" id="SSF56037">
    <property type="entry name" value="PheT/TilS domain"/>
    <property type="match status" value="1"/>
</dbReference>
<keyword evidence="1" id="KW-0436">Ligase</keyword>
<dbReference type="GO" id="GO:0004824">
    <property type="term" value="F:lysine-tRNA ligase activity"/>
    <property type="evidence" value="ECO:0007669"/>
    <property type="project" value="TreeGrafter"/>
</dbReference>
<keyword evidence="3" id="KW-0067">ATP-binding</keyword>
<evidence type="ECO:0000256" key="2">
    <source>
        <dbReference type="ARBA" id="ARBA00022741"/>
    </source>
</evidence>
<dbReference type="InterPro" id="IPR020825">
    <property type="entry name" value="Phe-tRNA_synthase-like_B3/B4"/>
</dbReference>